<reference evidence="2" key="1">
    <citation type="submission" date="2018-10" db="EMBL/GenBank/DDBJ databases">
        <title>Hidden diversity of soil giant viruses.</title>
        <authorList>
            <person name="Schulz F."/>
            <person name="Alteio L."/>
            <person name="Goudeau D."/>
            <person name="Ryan E.M."/>
            <person name="Malmstrom R.R."/>
            <person name="Blanchard J."/>
            <person name="Woyke T."/>
        </authorList>
    </citation>
    <scope>NUCLEOTIDE SEQUENCE</scope>
    <source>
        <strain evidence="2">HYV1</strain>
    </source>
</reference>
<feature type="transmembrane region" description="Helical" evidence="1">
    <location>
        <begin position="95"/>
        <end position="113"/>
    </location>
</feature>
<dbReference type="EMBL" id="MK072383">
    <property type="protein sequence ID" value="AYV82484.1"/>
    <property type="molecule type" value="Genomic_DNA"/>
</dbReference>
<feature type="transmembrane region" description="Helical" evidence="1">
    <location>
        <begin position="148"/>
        <end position="172"/>
    </location>
</feature>
<evidence type="ECO:0000256" key="1">
    <source>
        <dbReference type="SAM" id="Phobius"/>
    </source>
</evidence>
<name>A0A3G5A7J7_9VIRU</name>
<organism evidence="2">
    <name type="scientific">Hyperionvirus sp</name>
    <dbReference type="NCBI Taxonomy" id="2487770"/>
    <lineage>
        <taxon>Viruses</taxon>
        <taxon>Varidnaviria</taxon>
        <taxon>Bamfordvirae</taxon>
        <taxon>Nucleocytoviricota</taxon>
        <taxon>Megaviricetes</taxon>
        <taxon>Imitervirales</taxon>
        <taxon>Mimiviridae</taxon>
        <taxon>Klosneuvirinae</taxon>
    </lineage>
</organism>
<accession>A0A3G5A7J7</accession>
<protein>
    <submittedName>
        <fullName evidence="2">Uncharacterized protein</fullName>
    </submittedName>
</protein>
<sequence>MSAVMEYNSHYAEFEKLEKQICVLEDEDLSGYKGELTNKLIEKLERISDFIRLLHVDMDKWELRLTSPRQYYVLCPIMVIGGICGIIKRGCDDRLLITLGFGMLFYVFLNFVMDNYCPSPKLWIVGIVALYVKFADHKLFHPAESWPIYLLIIGGIMGVELIYNRVLLCQIYSLRSILTRMKLAEAVVGSIGYLNSNKFDSYKIILRDGPLIYAEIVGINGKSNFQKTFFVLDSLECGLRKR</sequence>
<keyword evidence="1" id="KW-0812">Transmembrane</keyword>
<keyword evidence="1" id="KW-0472">Membrane</keyword>
<evidence type="ECO:0000313" key="2">
    <source>
        <dbReference type="EMBL" id="AYV82484.1"/>
    </source>
</evidence>
<feature type="transmembrane region" description="Helical" evidence="1">
    <location>
        <begin position="71"/>
        <end position="88"/>
    </location>
</feature>
<gene>
    <name evidence="2" type="ORF">Hyperionvirus1_63</name>
</gene>
<proteinExistence type="predicted"/>
<keyword evidence="1" id="KW-1133">Transmembrane helix</keyword>